<dbReference type="PANTHER" id="PTHR30629">
    <property type="entry name" value="PROPHAGE INTEGRASE"/>
    <property type="match status" value="1"/>
</dbReference>
<proteinExistence type="inferred from homology"/>
<feature type="region of interest" description="Disordered" evidence="5">
    <location>
        <begin position="410"/>
        <end position="431"/>
    </location>
</feature>
<evidence type="ECO:0000313" key="7">
    <source>
        <dbReference type="EMBL" id="NML12592.1"/>
    </source>
</evidence>
<dbReference type="PANTHER" id="PTHR30629:SF2">
    <property type="entry name" value="PROPHAGE INTEGRASE INTS-RELATED"/>
    <property type="match status" value="1"/>
</dbReference>
<name>A0A7X9ZUE3_9SPHN</name>
<dbReference type="PROSITE" id="PS51898">
    <property type="entry name" value="TYR_RECOMBINASE"/>
    <property type="match status" value="1"/>
</dbReference>
<dbReference type="InterPro" id="IPR038488">
    <property type="entry name" value="Integrase_DNA-bd_sf"/>
</dbReference>
<dbReference type="GO" id="GO:0003677">
    <property type="term" value="F:DNA binding"/>
    <property type="evidence" value="ECO:0007669"/>
    <property type="project" value="UniProtKB-KW"/>
</dbReference>
<sequence length="431" mass="49616">MKAKTGFSPSLIDSLRNGSLNDPLSLGLSVKVLSSGKLAWKYMRWLPFKRLFLRRTLGLYPHVSIAQAREAAAMLNQQIDAGVDPREIEKEKNLRESMTVNRAHVLYMTAVREGRHLKRARLCKPVTIDDKIWRYEKYIKPKIGSQIIYNITEDQLIRIIKDVQLTAKIQSNRVISEVRVFFRWASSLRGLEIGLEKDPACRLGDLQVPEYPKSRILNLDEIEWLLHSISDEAEYLRRAILLYLLTAVRRSELEYARFDELQDDVWIIPGGRTKNAKEHKIPLGPWGLKLFLAEVDMDAEWVFPSEKIAGPRKNDWSATLRRIIGKMSTVGCQNVPMFTLHDLRRTFRSNTKRVGIDYETAEAMLNHSKTGLDKVYDLYDHDNEKRSAFLAWENEILRIAKKAGIEQLLDAPRERIPSPPEGSSVKPSLDI</sequence>
<dbReference type="InterPro" id="IPR010998">
    <property type="entry name" value="Integrase_recombinase_N"/>
</dbReference>
<dbReference type="InterPro" id="IPR002104">
    <property type="entry name" value="Integrase_catalytic"/>
</dbReference>
<comment type="similarity">
    <text evidence="1">Belongs to the 'phage' integrase family.</text>
</comment>
<keyword evidence="3" id="KW-0238">DNA-binding</keyword>
<gene>
    <name evidence="7" type="ORF">HHL08_21075</name>
</gene>
<evidence type="ECO:0000313" key="8">
    <source>
        <dbReference type="Proteomes" id="UP000519023"/>
    </source>
</evidence>
<dbReference type="Gene3D" id="1.10.443.10">
    <property type="entry name" value="Intergrase catalytic core"/>
    <property type="match status" value="1"/>
</dbReference>
<dbReference type="InterPro" id="IPR050808">
    <property type="entry name" value="Phage_Integrase"/>
</dbReference>
<evidence type="ECO:0000256" key="1">
    <source>
        <dbReference type="ARBA" id="ARBA00008857"/>
    </source>
</evidence>
<organism evidence="7 8">
    <name type="scientific">Sphingobium psychrophilum</name>
    <dbReference type="NCBI Taxonomy" id="2728834"/>
    <lineage>
        <taxon>Bacteria</taxon>
        <taxon>Pseudomonadati</taxon>
        <taxon>Pseudomonadota</taxon>
        <taxon>Alphaproteobacteria</taxon>
        <taxon>Sphingomonadales</taxon>
        <taxon>Sphingomonadaceae</taxon>
        <taxon>Sphingobium</taxon>
    </lineage>
</organism>
<dbReference type="SUPFAM" id="SSF56349">
    <property type="entry name" value="DNA breaking-rejoining enzymes"/>
    <property type="match status" value="1"/>
</dbReference>
<keyword evidence="2" id="KW-0229">DNA integration</keyword>
<dbReference type="InterPro" id="IPR013762">
    <property type="entry name" value="Integrase-like_cat_sf"/>
</dbReference>
<reference evidence="7 8" key="1">
    <citation type="submission" date="2020-04" db="EMBL/GenBank/DDBJ databases">
        <title>Sphingobium sp. AR-3-1 isolated from Arctic soil.</title>
        <authorList>
            <person name="Dahal R.H."/>
            <person name="Chaudhary D.K."/>
        </authorList>
    </citation>
    <scope>NUCLEOTIDE SEQUENCE [LARGE SCALE GENOMIC DNA]</scope>
    <source>
        <strain evidence="7 8">AR-3-1</strain>
    </source>
</reference>
<evidence type="ECO:0000256" key="2">
    <source>
        <dbReference type="ARBA" id="ARBA00022908"/>
    </source>
</evidence>
<dbReference type="RefSeq" id="WP_169574946.1">
    <property type="nucleotide sequence ID" value="NZ_JABBFV010000023.1"/>
</dbReference>
<evidence type="ECO:0000256" key="4">
    <source>
        <dbReference type="ARBA" id="ARBA00023172"/>
    </source>
</evidence>
<evidence type="ECO:0000256" key="3">
    <source>
        <dbReference type="ARBA" id="ARBA00023125"/>
    </source>
</evidence>
<dbReference type="Gene3D" id="1.10.150.130">
    <property type="match status" value="1"/>
</dbReference>
<feature type="domain" description="Tyr recombinase" evidence="6">
    <location>
        <begin position="212"/>
        <end position="392"/>
    </location>
</feature>
<dbReference type="InterPro" id="IPR011010">
    <property type="entry name" value="DNA_brk_join_enz"/>
</dbReference>
<dbReference type="AlphaFoldDB" id="A0A7X9ZUE3"/>
<dbReference type="GO" id="GO:0015074">
    <property type="term" value="P:DNA integration"/>
    <property type="evidence" value="ECO:0007669"/>
    <property type="project" value="UniProtKB-KW"/>
</dbReference>
<keyword evidence="4" id="KW-0233">DNA recombination</keyword>
<dbReference type="Pfam" id="PF00589">
    <property type="entry name" value="Phage_integrase"/>
    <property type="match status" value="1"/>
</dbReference>
<dbReference type="Pfam" id="PF13356">
    <property type="entry name" value="Arm-DNA-bind_3"/>
    <property type="match status" value="1"/>
</dbReference>
<dbReference type="GO" id="GO:0006310">
    <property type="term" value="P:DNA recombination"/>
    <property type="evidence" value="ECO:0007669"/>
    <property type="project" value="UniProtKB-KW"/>
</dbReference>
<evidence type="ECO:0000256" key="5">
    <source>
        <dbReference type="SAM" id="MobiDB-lite"/>
    </source>
</evidence>
<dbReference type="Gene3D" id="3.30.160.390">
    <property type="entry name" value="Integrase, DNA-binding domain"/>
    <property type="match status" value="1"/>
</dbReference>
<dbReference type="Proteomes" id="UP000519023">
    <property type="component" value="Unassembled WGS sequence"/>
</dbReference>
<protein>
    <submittedName>
        <fullName evidence="7">Tyrosine-type recombinase/integrase</fullName>
    </submittedName>
</protein>
<keyword evidence="8" id="KW-1185">Reference proteome</keyword>
<evidence type="ECO:0000259" key="6">
    <source>
        <dbReference type="PROSITE" id="PS51898"/>
    </source>
</evidence>
<dbReference type="InterPro" id="IPR025166">
    <property type="entry name" value="Integrase_DNA_bind_dom"/>
</dbReference>
<comment type="caution">
    <text evidence="7">The sequence shown here is derived from an EMBL/GenBank/DDBJ whole genome shotgun (WGS) entry which is preliminary data.</text>
</comment>
<dbReference type="EMBL" id="JABBFV010000023">
    <property type="protein sequence ID" value="NML12592.1"/>
    <property type="molecule type" value="Genomic_DNA"/>
</dbReference>
<dbReference type="CDD" id="cd00801">
    <property type="entry name" value="INT_P4_C"/>
    <property type="match status" value="1"/>
</dbReference>
<accession>A0A7X9ZUE3</accession>